<comment type="caution">
    <text evidence="3">The sequence shown here is derived from an EMBL/GenBank/DDBJ whole genome shotgun (WGS) entry which is preliminary data.</text>
</comment>
<feature type="region of interest" description="Disordered" evidence="1">
    <location>
        <begin position="382"/>
        <end position="413"/>
    </location>
</feature>
<organism evidence="3 4">
    <name type="scientific">Streptomyces glaucosporus</name>
    <dbReference type="NCBI Taxonomy" id="284044"/>
    <lineage>
        <taxon>Bacteria</taxon>
        <taxon>Bacillati</taxon>
        <taxon>Actinomycetota</taxon>
        <taxon>Actinomycetes</taxon>
        <taxon>Kitasatosporales</taxon>
        <taxon>Streptomycetaceae</taxon>
        <taxon>Streptomyces</taxon>
    </lineage>
</organism>
<evidence type="ECO:0000313" key="3">
    <source>
        <dbReference type="EMBL" id="GAA2388550.1"/>
    </source>
</evidence>
<feature type="compositionally biased region" description="Basic and acidic residues" evidence="1">
    <location>
        <begin position="382"/>
        <end position="396"/>
    </location>
</feature>
<sequence length="413" mass="44255">MREMKHDVMRRLAAARPGHLDPDRPVDPGTRARELDRAMLPAGAADGPAGGPGPVPRRARRPLWRPRPVWGTALTAAAAAVAAAVIASGVPGDGVVRHGGTDAARPSFGPSRVLLAAASDVERTPDASGAYWYREERRGRLRDVPGGDYTLDVRHLSKRWVAAGTGKQWSQDLDMGARPASPADEEAWRADGSPRKWDLTVPGARPGDVREIVTYEGRGLIGSDAPGGIADSGRMGEFGLDELAGLSTDPGKLRTQLEALVDRRYNAPRRVMDEMLLHTTVHLAFHMPATSGQRAAAYRLLAALPGVRDLGEVETRDGRVGNAVAIGDGSTNGDREHRLVFDRRTGAPMATEDVALRAHDGHEPGDLLGYTVITEMTWTDRKPPFDEDFPADRHDAAAPGAGRTARPEPADGN</sequence>
<accession>A0ABN3HV72</accession>
<evidence type="ECO:0000256" key="1">
    <source>
        <dbReference type="SAM" id="MobiDB-lite"/>
    </source>
</evidence>
<dbReference type="EMBL" id="BAAATJ010000003">
    <property type="protein sequence ID" value="GAA2388550.1"/>
    <property type="molecule type" value="Genomic_DNA"/>
</dbReference>
<feature type="transmembrane region" description="Helical" evidence="2">
    <location>
        <begin position="68"/>
        <end position="90"/>
    </location>
</feature>
<reference evidence="3 4" key="1">
    <citation type="journal article" date="2019" name="Int. J. Syst. Evol. Microbiol.">
        <title>The Global Catalogue of Microorganisms (GCM) 10K type strain sequencing project: providing services to taxonomists for standard genome sequencing and annotation.</title>
        <authorList>
            <consortium name="The Broad Institute Genomics Platform"/>
            <consortium name="The Broad Institute Genome Sequencing Center for Infectious Disease"/>
            <person name="Wu L."/>
            <person name="Ma J."/>
        </authorList>
    </citation>
    <scope>NUCLEOTIDE SEQUENCE [LARGE SCALE GENOMIC DNA]</scope>
    <source>
        <strain evidence="3 4">JCM 6921</strain>
    </source>
</reference>
<evidence type="ECO:0000313" key="4">
    <source>
        <dbReference type="Proteomes" id="UP001500058"/>
    </source>
</evidence>
<dbReference type="NCBIfam" id="NF038083">
    <property type="entry name" value="CU044_5270_fam"/>
    <property type="match status" value="1"/>
</dbReference>
<keyword evidence="4" id="KW-1185">Reference proteome</keyword>
<gene>
    <name evidence="3" type="ORF">GCM10010420_09910</name>
</gene>
<keyword evidence="2" id="KW-1133">Transmembrane helix</keyword>
<keyword evidence="2" id="KW-0472">Membrane</keyword>
<dbReference type="InterPro" id="IPR047789">
    <property type="entry name" value="CU044_5270-like"/>
</dbReference>
<proteinExistence type="predicted"/>
<protein>
    <recommendedName>
        <fullName evidence="5">CU044_5270 family protein</fullName>
    </recommendedName>
</protein>
<dbReference type="Proteomes" id="UP001500058">
    <property type="component" value="Unassembled WGS sequence"/>
</dbReference>
<name>A0ABN3HV72_9ACTN</name>
<keyword evidence="2" id="KW-0812">Transmembrane</keyword>
<evidence type="ECO:0000256" key="2">
    <source>
        <dbReference type="SAM" id="Phobius"/>
    </source>
</evidence>
<evidence type="ECO:0008006" key="5">
    <source>
        <dbReference type="Google" id="ProtNLM"/>
    </source>
</evidence>
<feature type="region of interest" description="Disordered" evidence="1">
    <location>
        <begin position="41"/>
        <end position="63"/>
    </location>
</feature>